<evidence type="ECO:0000313" key="12">
    <source>
        <dbReference type="EMBL" id="OLL13798.1"/>
    </source>
</evidence>
<dbReference type="NCBIfam" id="TIGR00611">
    <property type="entry name" value="recf"/>
    <property type="match status" value="1"/>
</dbReference>
<evidence type="ECO:0000256" key="1">
    <source>
        <dbReference type="ARBA" id="ARBA00022490"/>
    </source>
</evidence>
<comment type="caution">
    <text evidence="12">The sequence shown here is derived from an EMBL/GenBank/DDBJ whole genome shotgun (WGS) entry which is preliminary data.</text>
</comment>
<dbReference type="EMBL" id="MSGO01000062">
    <property type="protein sequence ID" value="OLL13798.1"/>
    <property type="molecule type" value="Genomic_DNA"/>
</dbReference>
<keyword evidence="2 10" id="KW-0235">DNA replication</keyword>
<evidence type="ECO:0000256" key="9">
    <source>
        <dbReference type="ARBA" id="ARBA00025401"/>
    </source>
</evidence>
<keyword evidence="6 10" id="KW-0238">DNA-binding</keyword>
<keyword evidence="7 10" id="KW-0234">DNA repair</keyword>
<evidence type="ECO:0000313" key="13">
    <source>
        <dbReference type="Proteomes" id="UP000185736"/>
    </source>
</evidence>
<comment type="subcellular location">
    <subcellularLocation>
        <location evidence="10">Cytoplasm</location>
    </subcellularLocation>
</comment>
<dbReference type="Gene3D" id="1.20.1050.90">
    <property type="entry name" value="RecF/RecN/SMC, N-terminal domain"/>
    <property type="match status" value="1"/>
</dbReference>
<dbReference type="PANTHER" id="PTHR32182">
    <property type="entry name" value="DNA REPLICATION AND REPAIR PROTEIN RECF"/>
    <property type="match status" value="1"/>
</dbReference>
<dbReference type="Proteomes" id="UP000185736">
    <property type="component" value="Unassembled WGS sequence"/>
</dbReference>
<evidence type="ECO:0000256" key="8">
    <source>
        <dbReference type="ARBA" id="ARBA00023236"/>
    </source>
</evidence>
<organism evidence="12 13">
    <name type="scientific">Actinomyces oris</name>
    <dbReference type="NCBI Taxonomy" id="544580"/>
    <lineage>
        <taxon>Bacteria</taxon>
        <taxon>Bacillati</taxon>
        <taxon>Actinomycetota</taxon>
        <taxon>Actinomycetes</taxon>
        <taxon>Actinomycetales</taxon>
        <taxon>Actinomycetaceae</taxon>
        <taxon>Actinomyces</taxon>
    </lineage>
</organism>
<dbReference type="Pfam" id="PF02463">
    <property type="entry name" value="SMC_N"/>
    <property type="match status" value="1"/>
</dbReference>
<dbReference type="InterPro" id="IPR003395">
    <property type="entry name" value="RecF/RecN/SMC_N"/>
</dbReference>
<protein>
    <recommendedName>
        <fullName evidence="10">DNA replication and repair protein RecF</fullName>
    </recommendedName>
</protein>
<name>A0A1Q8HYA2_9ACTO</name>
<evidence type="ECO:0000256" key="4">
    <source>
        <dbReference type="ARBA" id="ARBA00022763"/>
    </source>
</evidence>
<evidence type="ECO:0000256" key="7">
    <source>
        <dbReference type="ARBA" id="ARBA00023204"/>
    </source>
</evidence>
<keyword evidence="5 10" id="KW-0067">ATP-binding</keyword>
<dbReference type="GO" id="GO:0006260">
    <property type="term" value="P:DNA replication"/>
    <property type="evidence" value="ECO:0007669"/>
    <property type="project" value="UniProtKB-UniRule"/>
</dbReference>
<dbReference type="GO" id="GO:0003697">
    <property type="term" value="F:single-stranded DNA binding"/>
    <property type="evidence" value="ECO:0007669"/>
    <property type="project" value="UniProtKB-UniRule"/>
</dbReference>
<evidence type="ECO:0000259" key="11">
    <source>
        <dbReference type="Pfam" id="PF02463"/>
    </source>
</evidence>
<keyword evidence="4 10" id="KW-0227">DNA damage</keyword>
<reference evidence="12 13" key="1">
    <citation type="submission" date="2016-12" db="EMBL/GenBank/DDBJ databases">
        <title>Genomic comparison of strains in the 'Actinomyces naeslundii' group.</title>
        <authorList>
            <person name="Mughal S.R."/>
            <person name="Do T."/>
            <person name="Gilbert S.C."/>
            <person name="Witherden E.A."/>
            <person name="Didelot X."/>
            <person name="Beighton D."/>
        </authorList>
    </citation>
    <scope>NUCLEOTIDE SEQUENCE [LARGE SCALE GENOMIC DNA]</scope>
    <source>
        <strain evidence="12 13">S64C</strain>
    </source>
</reference>
<dbReference type="GO" id="GO:0006302">
    <property type="term" value="P:double-strand break repair"/>
    <property type="evidence" value="ECO:0007669"/>
    <property type="project" value="TreeGrafter"/>
</dbReference>
<keyword evidence="8 10" id="KW-0742">SOS response</keyword>
<dbReference type="HAMAP" id="MF_00365">
    <property type="entry name" value="RecF"/>
    <property type="match status" value="1"/>
</dbReference>
<evidence type="ECO:0000256" key="5">
    <source>
        <dbReference type="ARBA" id="ARBA00022840"/>
    </source>
</evidence>
<dbReference type="GO" id="GO:0005737">
    <property type="term" value="C:cytoplasm"/>
    <property type="evidence" value="ECO:0007669"/>
    <property type="project" value="UniProtKB-SubCell"/>
</dbReference>
<evidence type="ECO:0000256" key="2">
    <source>
        <dbReference type="ARBA" id="ARBA00022705"/>
    </source>
</evidence>
<keyword evidence="1 10" id="KW-0963">Cytoplasm</keyword>
<evidence type="ECO:0000256" key="10">
    <source>
        <dbReference type="HAMAP-Rule" id="MF_00365"/>
    </source>
</evidence>
<feature type="binding site" evidence="10">
    <location>
        <begin position="30"/>
        <end position="37"/>
    </location>
    <ligand>
        <name>ATP</name>
        <dbReference type="ChEBI" id="CHEBI:30616"/>
    </ligand>
</feature>
<sequence>MYVSDLSLDDFRSYRSLVLSLEPGPCAFVGSNGQGKTNLVEAIVYLATLSSHRIGADTALVRRAEPGQAQPAGAVVRARAVHGERPSVLEIEIIAGKANRARLNRGGCRPRDLLGVLRAVVFAPEDLSLVRAEPGIRRGFLDDLAVTLRPGLAGVRAEHDKILAQRASLLKSARAARSSTASMLSTLEVWDAQLAAAAARLIAARVDVVRRLRPWVASGYETVSGACGQRSRAQIAYRSSLLTHEGSPEPDPHDESAWLAGEETLLDEAALATRLESAMGELHAREIDRGANLVGAHRDDLSLFLAGLPARGFASHGEQWSLALALRLASYDMLRTDIDAYGGDGEPVLILDDVFASLDEQRRRALAQMVAGAQQVLLTAAVDDDVPAELAGARYRVADGEVTRG</sequence>
<proteinExistence type="inferred from homology"/>
<dbReference type="PANTHER" id="PTHR32182:SF0">
    <property type="entry name" value="DNA REPLICATION AND REPAIR PROTEIN RECF"/>
    <property type="match status" value="1"/>
</dbReference>
<dbReference type="GO" id="GO:0000731">
    <property type="term" value="P:DNA synthesis involved in DNA repair"/>
    <property type="evidence" value="ECO:0007669"/>
    <property type="project" value="TreeGrafter"/>
</dbReference>
<dbReference type="GO" id="GO:0009432">
    <property type="term" value="P:SOS response"/>
    <property type="evidence" value="ECO:0007669"/>
    <property type="project" value="UniProtKB-UniRule"/>
</dbReference>
<dbReference type="InterPro" id="IPR027417">
    <property type="entry name" value="P-loop_NTPase"/>
</dbReference>
<dbReference type="RefSeq" id="WP_075250230.1">
    <property type="nucleotide sequence ID" value="NZ_MSGO01000062.1"/>
</dbReference>
<comment type="function">
    <text evidence="9 10">The RecF protein is involved in DNA metabolism; it is required for DNA replication and normal SOS inducibility. RecF binds preferentially to single-stranded, linear DNA. It also seems to bind ATP.</text>
</comment>
<keyword evidence="3 10" id="KW-0547">Nucleotide-binding</keyword>
<gene>
    <name evidence="10" type="primary">recF</name>
    <name evidence="12" type="ORF">BKH32_11955</name>
</gene>
<comment type="similarity">
    <text evidence="10">Belongs to the RecF family.</text>
</comment>
<dbReference type="SUPFAM" id="SSF52540">
    <property type="entry name" value="P-loop containing nucleoside triphosphate hydrolases"/>
    <property type="match status" value="1"/>
</dbReference>
<evidence type="ECO:0000256" key="6">
    <source>
        <dbReference type="ARBA" id="ARBA00023125"/>
    </source>
</evidence>
<dbReference type="InterPro" id="IPR042174">
    <property type="entry name" value="RecF_2"/>
</dbReference>
<dbReference type="Gene3D" id="3.40.50.300">
    <property type="entry name" value="P-loop containing nucleotide triphosphate hydrolases"/>
    <property type="match status" value="1"/>
</dbReference>
<accession>A0A1Q8HYA2</accession>
<dbReference type="AlphaFoldDB" id="A0A1Q8HYA2"/>
<dbReference type="InterPro" id="IPR001238">
    <property type="entry name" value="DNA-binding_RecF"/>
</dbReference>
<feature type="domain" description="RecF/RecN/SMC N-terminal" evidence="11">
    <location>
        <begin position="2"/>
        <end position="380"/>
    </location>
</feature>
<evidence type="ECO:0000256" key="3">
    <source>
        <dbReference type="ARBA" id="ARBA00022741"/>
    </source>
</evidence>
<dbReference type="GO" id="GO:0005524">
    <property type="term" value="F:ATP binding"/>
    <property type="evidence" value="ECO:0007669"/>
    <property type="project" value="UniProtKB-UniRule"/>
</dbReference>